<gene>
    <name evidence="2" type="ORF">S12H4_36170</name>
</gene>
<evidence type="ECO:0000256" key="1">
    <source>
        <dbReference type="SAM" id="MobiDB-lite"/>
    </source>
</evidence>
<protein>
    <submittedName>
        <fullName evidence="2">Uncharacterized protein</fullName>
    </submittedName>
</protein>
<name>X1TDQ2_9ZZZZ</name>
<comment type="caution">
    <text evidence="2">The sequence shown here is derived from an EMBL/GenBank/DDBJ whole genome shotgun (WGS) entry which is preliminary data.</text>
</comment>
<feature type="region of interest" description="Disordered" evidence="1">
    <location>
        <begin position="197"/>
        <end position="222"/>
    </location>
</feature>
<reference evidence="2" key="1">
    <citation type="journal article" date="2014" name="Front. Microbiol.">
        <title>High frequency of phylogenetically diverse reductive dehalogenase-homologous genes in deep subseafloor sedimentary metagenomes.</title>
        <authorList>
            <person name="Kawai M."/>
            <person name="Futagami T."/>
            <person name="Toyoda A."/>
            <person name="Takaki Y."/>
            <person name="Nishi S."/>
            <person name="Hori S."/>
            <person name="Arai W."/>
            <person name="Tsubouchi T."/>
            <person name="Morono Y."/>
            <person name="Uchiyama I."/>
            <person name="Ito T."/>
            <person name="Fujiyama A."/>
            <person name="Inagaki F."/>
            <person name="Takami H."/>
        </authorList>
    </citation>
    <scope>NUCLEOTIDE SEQUENCE</scope>
    <source>
        <strain evidence="2">Expedition CK06-06</strain>
    </source>
</reference>
<feature type="region of interest" description="Disordered" evidence="1">
    <location>
        <begin position="100"/>
        <end position="121"/>
    </location>
</feature>
<dbReference type="AlphaFoldDB" id="X1TDQ2"/>
<sequence>SNLDRDVLDWRTLQAATVLAQLGKVGQDNQIHKTLLKLIADKNMTLEDRCQIAKLLGKIDYQGAKINGEVTGWQLVQLAVDVFVEEAKRAKMFEDRKISGSRPIRRDNSRRRPTRRGSGTAVEYERRRAITLLSDLQVGLRAIGPSVPKERAALFKTVTSAIQSAITTTTNPNSIDLDVVDEVRRQAREILDAASQWKAPEGTAAAASDERAKGSVLKTARS</sequence>
<evidence type="ECO:0000313" key="2">
    <source>
        <dbReference type="EMBL" id="GAI89461.1"/>
    </source>
</evidence>
<organism evidence="2">
    <name type="scientific">marine sediment metagenome</name>
    <dbReference type="NCBI Taxonomy" id="412755"/>
    <lineage>
        <taxon>unclassified sequences</taxon>
        <taxon>metagenomes</taxon>
        <taxon>ecological metagenomes</taxon>
    </lineage>
</organism>
<proteinExistence type="predicted"/>
<feature type="non-terminal residue" evidence="2">
    <location>
        <position position="1"/>
    </location>
</feature>
<dbReference type="EMBL" id="BARW01021546">
    <property type="protein sequence ID" value="GAI89461.1"/>
    <property type="molecule type" value="Genomic_DNA"/>
</dbReference>
<accession>X1TDQ2</accession>